<dbReference type="SUPFAM" id="SSF53244">
    <property type="entry name" value="MurD-like peptide ligases, peptide-binding domain"/>
    <property type="match status" value="1"/>
</dbReference>
<dbReference type="RefSeq" id="WP_094362655.1">
    <property type="nucleotide sequence ID" value="NZ_NMVQ01000002.1"/>
</dbReference>
<protein>
    <recommendedName>
        <fullName evidence="7 8">UDP-N-acetylmuramoylalanine--D-glutamate ligase</fullName>
        <ecNumber evidence="7 8">6.3.2.9</ecNumber>
    </recommendedName>
    <alternativeName>
        <fullName evidence="7">D-glutamic acid-adding enzyme</fullName>
    </alternativeName>
    <alternativeName>
        <fullName evidence="7">UDP-N-acetylmuramoyl-L-alanyl-D-glutamate synthetase</fullName>
    </alternativeName>
</protein>
<dbReference type="GO" id="GO:0009252">
    <property type="term" value="P:peptidoglycan biosynthetic process"/>
    <property type="evidence" value="ECO:0007669"/>
    <property type="project" value="UniProtKB-UniRule"/>
</dbReference>
<dbReference type="Gene3D" id="3.40.50.720">
    <property type="entry name" value="NAD(P)-binding Rossmann-like Domain"/>
    <property type="match status" value="1"/>
</dbReference>
<dbReference type="OrthoDB" id="9809796at2"/>
<dbReference type="GO" id="GO:0005737">
    <property type="term" value="C:cytoplasm"/>
    <property type="evidence" value="ECO:0007669"/>
    <property type="project" value="UniProtKB-SubCell"/>
</dbReference>
<evidence type="ECO:0000256" key="8">
    <source>
        <dbReference type="RuleBase" id="RU003664"/>
    </source>
</evidence>
<evidence type="ECO:0000256" key="4">
    <source>
        <dbReference type="ARBA" id="ARBA00022598"/>
    </source>
</evidence>
<keyword evidence="6 7" id="KW-0067">ATP-binding</keyword>
<dbReference type="InterPro" id="IPR005762">
    <property type="entry name" value="MurD"/>
</dbReference>
<evidence type="ECO:0000313" key="11">
    <source>
        <dbReference type="EMBL" id="OYO24661.1"/>
    </source>
</evidence>
<accession>A0A255HAG8</accession>
<dbReference type="Gene3D" id="3.90.190.20">
    <property type="entry name" value="Mur ligase, C-terminal domain"/>
    <property type="match status" value="1"/>
</dbReference>
<organism evidence="11 12">
    <name type="scientific">Enemella dayhoffiae</name>
    <dbReference type="NCBI Taxonomy" id="2016507"/>
    <lineage>
        <taxon>Bacteria</taxon>
        <taxon>Bacillati</taxon>
        <taxon>Actinomycetota</taxon>
        <taxon>Actinomycetes</taxon>
        <taxon>Propionibacteriales</taxon>
        <taxon>Propionibacteriaceae</taxon>
        <taxon>Enemella</taxon>
    </lineage>
</organism>
<evidence type="ECO:0000259" key="10">
    <source>
        <dbReference type="Pfam" id="PF08245"/>
    </source>
</evidence>
<keyword evidence="5 7" id="KW-0547">Nucleotide-binding</keyword>
<dbReference type="GO" id="GO:0008360">
    <property type="term" value="P:regulation of cell shape"/>
    <property type="evidence" value="ECO:0007669"/>
    <property type="project" value="UniProtKB-KW"/>
</dbReference>
<comment type="subcellular location">
    <subcellularLocation>
        <location evidence="1 7 8">Cytoplasm</location>
    </subcellularLocation>
</comment>
<keyword evidence="3 7" id="KW-0963">Cytoplasm</keyword>
<keyword evidence="7 8" id="KW-0131">Cell cycle</keyword>
<keyword evidence="7 8" id="KW-0573">Peptidoglycan synthesis</keyword>
<dbReference type="GO" id="GO:0071555">
    <property type="term" value="P:cell wall organization"/>
    <property type="evidence" value="ECO:0007669"/>
    <property type="project" value="UniProtKB-KW"/>
</dbReference>
<dbReference type="SUPFAM" id="SSF51984">
    <property type="entry name" value="MurCD N-terminal domain"/>
    <property type="match status" value="1"/>
</dbReference>
<dbReference type="EC" id="6.3.2.9" evidence="7 8"/>
<dbReference type="Proteomes" id="UP000216311">
    <property type="component" value="Unassembled WGS sequence"/>
</dbReference>
<keyword evidence="4 7" id="KW-0436">Ligase</keyword>
<dbReference type="PANTHER" id="PTHR43692">
    <property type="entry name" value="UDP-N-ACETYLMURAMOYLALANINE--D-GLUTAMATE LIGASE"/>
    <property type="match status" value="1"/>
</dbReference>
<dbReference type="Pfam" id="PF21799">
    <property type="entry name" value="MurD-like_N"/>
    <property type="match status" value="1"/>
</dbReference>
<dbReference type="Gene3D" id="3.40.1190.10">
    <property type="entry name" value="Mur-like, catalytic domain"/>
    <property type="match status" value="1"/>
</dbReference>
<dbReference type="PANTHER" id="PTHR43692:SF1">
    <property type="entry name" value="UDP-N-ACETYLMURAMOYLALANINE--D-GLUTAMATE LIGASE"/>
    <property type="match status" value="1"/>
</dbReference>
<keyword evidence="7 8" id="KW-0961">Cell wall biogenesis/degradation</keyword>
<dbReference type="NCBIfam" id="TIGR01087">
    <property type="entry name" value="murD"/>
    <property type="match status" value="1"/>
</dbReference>
<comment type="pathway">
    <text evidence="2 7 8">Cell wall biogenesis; peptidoglycan biosynthesis.</text>
</comment>
<feature type="domain" description="Mur ligase central" evidence="10">
    <location>
        <begin position="137"/>
        <end position="323"/>
    </location>
</feature>
<evidence type="ECO:0000256" key="7">
    <source>
        <dbReference type="HAMAP-Rule" id="MF_00639"/>
    </source>
</evidence>
<dbReference type="AlphaFoldDB" id="A0A255HAG8"/>
<dbReference type="InterPro" id="IPR036565">
    <property type="entry name" value="Mur-like_cat_sf"/>
</dbReference>
<dbReference type="EMBL" id="NMVQ01000002">
    <property type="protein sequence ID" value="OYO24661.1"/>
    <property type="molecule type" value="Genomic_DNA"/>
</dbReference>
<comment type="function">
    <text evidence="7 8">Cell wall formation. Catalyzes the addition of glutamate to the nucleotide precursor UDP-N-acetylmuramoyl-L-alanine (UMA).</text>
</comment>
<evidence type="ECO:0000256" key="6">
    <source>
        <dbReference type="ARBA" id="ARBA00022840"/>
    </source>
</evidence>
<dbReference type="UniPathway" id="UPA00219"/>
<comment type="similarity">
    <text evidence="7">Belongs to the MurCDEF family.</text>
</comment>
<dbReference type="GO" id="GO:0051301">
    <property type="term" value="P:cell division"/>
    <property type="evidence" value="ECO:0007669"/>
    <property type="project" value="UniProtKB-KW"/>
</dbReference>
<proteinExistence type="inferred from homology"/>
<dbReference type="InterPro" id="IPR004101">
    <property type="entry name" value="Mur_ligase_C"/>
</dbReference>
<dbReference type="InterPro" id="IPR013221">
    <property type="entry name" value="Mur_ligase_cen"/>
</dbReference>
<comment type="caution">
    <text evidence="11">The sequence shown here is derived from an EMBL/GenBank/DDBJ whole genome shotgun (WGS) entry which is preliminary data.</text>
</comment>
<keyword evidence="12" id="KW-1185">Reference proteome</keyword>
<evidence type="ECO:0000256" key="2">
    <source>
        <dbReference type="ARBA" id="ARBA00004752"/>
    </source>
</evidence>
<evidence type="ECO:0000256" key="1">
    <source>
        <dbReference type="ARBA" id="ARBA00004496"/>
    </source>
</evidence>
<dbReference type="InterPro" id="IPR036615">
    <property type="entry name" value="Mur_ligase_C_dom_sf"/>
</dbReference>
<dbReference type="HAMAP" id="MF_00639">
    <property type="entry name" value="MurD"/>
    <property type="match status" value="1"/>
</dbReference>
<comment type="catalytic activity">
    <reaction evidence="7 8">
        <text>UDP-N-acetyl-alpha-D-muramoyl-L-alanine + D-glutamate + ATP = UDP-N-acetyl-alpha-D-muramoyl-L-alanyl-D-glutamate + ADP + phosphate + H(+)</text>
        <dbReference type="Rhea" id="RHEA:16429"/>
        <dbReference type="ChEBI" id="CHEBI:15378"/>
        <dbReference type="ChEBI" id="CHEBI:29986"/>
        <dbReference type="ChEBI" id="CHEBI:30616"/>
        <dbReference type="ChEBI" id="CHEBI:43474"/>
        <dbReference type="ChEBI" id="CHEBI:83898"/>
        <dbReference type="ChEBI" id="CHEBI:83900"/>
        <dbReference type="ChEBI" id="CHEBI:456216"/>
        <dbReference type="EC" id="6.3.2.9"/>
    </reaction>
</comment>
<keyword evidence="7 8" id="KW-0133">Cell shape</keyword>
<dbReference type="Pfam" id="PF08245">
    <property type="entry name" value="Mur_ligase_M"/>
    <property type="match status" value="1"/>
</dbReference>
<evidence type="ECO:0000256" key="3">
    <source>
        <dbReference type="ARBA" id="ARBA00022490"/>
    </source>
</evidence>
<feature type="domain" description="Mur ligase C-terminal" evidence="9">
    <location>
        <begin position="345"/>
        <end position="463"/>
    </location>
</feature>
<name>A0A255HAG8_9ACTN</name>
<dbReference type="Pfam" id="PF02875">
    <property type="entry name" value="Mur_ligase_C"/>
    <property type="match status" value="1"/>
</dbReference>
<dbReference type="SUPFAM" id="SSF53623">
    <property type="entry name" value="MurD-like peptide ligases, catalytic domain"/>
    <property type="match status" value="1"/>
</dbReference>
<evidence type="ECO:0000256" key="5">
    <source>
        <dbReference type="ARBA" id="ARBA00022741"/>
    </source>
</evidence>
<sequence length="497" mass="51937">MGGRAVSAARPTLFGDAVSGRAVLVVGLGRSGMAAADGLLECDARVVVVDDADTEANREKAQILRTLGAEVRLGPGSTAELPAGTELVITSPGLRPATPILAAAAAAGVPIWSEVELAWQLSAAPLPAPERTPWLGVTGTNGKTTTVQMLASMLTAAGNRVALVGNVGRPVMEAVLDTDTRYDVYVVELSSFQLHSSHSLQLHSAAVLNLAPDHLEWHASLEEYARDKASIFERVTHSCVYNVQDPATEQMVEQADVTEGARAIGFTLGAPGMSMLGVVDDLLVDRAFIEQRKTSALELARLDDVQPNAPHNIANALAAAALARSYGVPATAVRDGLNSLRLDGHRIETVATADGVTWVDDSKATNPHAAATSMQAFDPIVWIAGGQAKGTSFDELVPAVAERLRGAVLLGVDREQIREALHRHAPDVPVIVVDNAETEAMVEAVAAAAELARPGDTVLLAPGCASLDMFSSYGARGDAFADAVRQRLDAAAADGNE</sequence>
<evidence type="ECO:0000313" key="12">
    <source>
        <dbReference type="Proteomes" id="UP000216311"/>
    </source>
</evidence>
<dbReference type="GO" id="GO:0005524">
    <property type="term" value="F:ATP binding"/>
    <property type="evidence" value="ECO:0007669"/>
    <property type="project" value="UniProtKB-UniRule"/>
</dbReference>
<keyword evidence="7 8" id="KW-0132">Cell division</keyword>
<evidence type="ECO:0000259" key="9">
    <source>
        <dbReference type="Pfam" id="PF02875"/>
    </source>
</evidence>
<feature type="binding site" evidence="7">
    <location>
        <begin position="139"/>
        <end position="145"/>
    </location>
    <ligand>
        <name>ATP</name>
        <dbReference type="ChEBI" id="CHEBI:30616"/>
    </ligand>
</feature>
<gene>
    <name evidence="7" type="primary">murD</name>
    <name evidence="11" type="ORF">CGZ93_02900</name>
</gene>
<dbReference type="GO" id="GO:0008764">
    <property type="term" value="F:UDP-N-acetylmuramoylalanine-D-glutamate ligase activity"/>
    <property type="evidence" value="ECO:0007669"/>
    <property type="project" value="UniProtKB-UniRule"/>
</dbReference>
<reference evidence="11 12" key="1">
    <citation type="submission" date="2017-07" db="EMBL/GenBank/DDBJ databases">
        <title>Draft whole genome sequences of clinical Proprionibacteriaceae strains.</title>
        <authorList>
            <person name="Bernier A.-M."/>
            <person name="Bernard K."/>
            <person name="Domingo M.-C."/>
        </authorList>
    </citation>
    <scope>NUCLEOTIDE SEQUENCE [LARGE SCALE GENOMIC DNA]</scope>
    <source>
        <strain evidence="11 12">NML 130396</strain>
    </source>
</reference>